<dbReference type="RefSeq" id="WP_077713022.1">
    <property type="nucleotide sequence ID" value="NZ_CP019698.1"/>
</dbReference>
<keyword evidence="5" id="KW-1003">Cell membrane</keyword>
<dbReference type="Gene3D" id="1.20.950.20">
    <property type="entry name" value="Transmembrane di-heme cytochromes, Chain C"/>
    <property type="match status" value="1"/>
</dbReference>
<comment type="subcellular location">
    <subcellularLocation>
        <location evidence="2">Cell membrane</location>
        <topology evidence="2">Multi-pass membrane protein</topology>
    </subcellularLocation>
</comment>
<evidence type="ECO:0000256" key="8">
    <source>
        <dbReference type="ARBA" id="ARBA00022723"/>
    </source>
</evidence>
<keyword evidence="16" id="KW-1185">Reference proteome</keyword>
<keyword evidence="4" id="KW-0813">Transport</keyword>
<protein>
    <submittedName>
        <fullName evidence="15">Formate dehydrogenase subunit gamma</fullName>
    </submittedName>
</protein>
<dbReference type="SUPFAM" id="SSF81342">
    <property type="entry name" value="Transmembrane di-heme cytochromes"/>
    <property type="match status" value="1"/>
</dbReference>
<dbReference type="InterPro" id="IPR011577">
    <property type="entry name" value="Cyt_b561_bac/Ni-Hgenase"/>
</dbReference>
<evidence type="ECO:0000256" key="3">
    <source>
        <dbReference type="ARBA" id="ARBA00010747"/>
    </source>
</evidence>
<dbReference type="GO" id="GO:0008863">
    <property type="term" value="F:formate dehydrogenase (NAD+) activity"/>
    <property type="evidence" value="ECO:0007669"/>
    <property type="project" value="InterPro"/>
</dbReference>
<keyword evidence="10 13" id="KW-1133">Transmembrane helix</keyword>
<evidence type="ECO:0000256" key="10">
    <source>
        <dbReference type="ARBA" id="ARBA00022989"/>
    </source>
</evidence>
<feature type="transmembrane region" description="Helical" evidence="13">
    <location>
        <begin position="12"/>
        <end position="33"/>
    </location>
</feature>
<dbReference type="OrthoDB" id="1808646at2"/>
<dbReference type="AlphaFoldDB" id="A0A1S6ITG1"/>
<dbReference type="KEGG" id="dfg:B0537_02500"/>
<evidence type="ECO:0000256" key="12">
    <source>
        <dbReference type="ARBA" id="ARBA00023136"/>
    </source>
</evidence>
<gene>
    <name evidence="15" type="ORF">B0537_02500</name>
</gene>
<dbReference type="GO" id="GO:0022904">
    <property type="term" value="P:respiratory electron transport chain"/>
    <property type="evidence" value="ECO:0007669"/>
    <property type="project" value="InterPro"/>
</dbReference>
<keyword evidence="8" id="KW-0479">Metal-binding</keyword>
<dbReference type="GO" id="GO:0046872">
    <property type="term" value="F:metal ion binding"/>
    <property type="evidence" value="ECO:0007669"/>
    <property type="project" value="UniProtKB-KW"/>
</dbReference>
<proteinExistence type="inferred from homology"/>
<organism evidence="15 16">
    <name type="scientific">Desulforamulus ferrireducens</name>
    <dbReference type="NCBI Taxonomy" id="1833852"/>
    <lineage>
        <taxon>Bacteria</taxon>
        <taxon>Bacillati</taxon>
        <taxon>Bacillota</taxon>
        <taxon>Clostridia</taxon>
        <taxon>Eubacteriales</taxon>
        <taxon>Peptococcaceae</taxon>
        <taxon>Desulforamulus</taxon>
    </lineage>
</organism>
<dbReference type="InterPro" id="IPR051817">
    <property type="entry name" value="FDH_cytochrome_b556_subunit"/>
</dbReference>
<evidence type="ECO:0000256" key="5">
    <source>
        <dbReference type="ARBA" id="ARBA00022475"/>
    </source>
</evidence>
<keyword evidence="6" id="KW-0349">Heme</keyword>
<dbReference type="GO" id="GO:0009326">
    <property type="term" value="C:formate dehydrogenase complex"/>
    <property type="evidence" value="ECO:0007669"/>
    <property type="project" value="InterPro"/>
</dbReference>
<dbReference type="InterPro" id="IPR006471">
    <property type="entry name" value="Formate_DH_gsu"/>
</dbReference>
<comment type="similarity">
    <text evidence="3">Belongs to the formate dehydrogenase gamma subunit family.</text>
</comment>
<dbReference type="PANTHER" id="PTHR30074:SF6">
    <property type="entry name" value="FORMATE DEHYDROGENASE GAMMA SUBUNIT"/>
    <property type="match status" value="1"/>
</dbReference>
<dbReference type="NCBIfam" id="TIGR01583">
    <property type="entry name" value="formate-DH-gamm"/>
    <property type="match status" value="1"/>
</dbReference>
<dbReference type="GO" id="GO:0036397">
    <property type="term" value="F:formate dehydrogenase (quinone) activity"/>
    <property type="evidence" value="ECO:0007669"/>
    <property type="project" value="TreeGrafter"/>
</dbReference>
<feature type="domain" description="Cytochrome b561 bacterial/Ni-hydrogenase" evidence="14">
    <location>
        <begin position="54"/>
        <end position="208"/>
    </location>
</feature>
<evidence type="ECO:0000256" key="9">
    <source>
        <dbReference type="ARBA" id="ARBA00022982"/>
    </source>
</evidence>
<feature type="transmembrane region" description="Helical" evidence="13">
    <location>
        <begin position="88"/>
        <end position="112"/>
    </location>
</feature>
<dbReference type="STRING" id="1833852.B0537_02500"/>
<accession>A0A1S6ITG1</accession>
<dbReference type="GO" id="GO:0009055">
    <property type="term" value="F:electron transfer activity"/>
    <property type="evidence" value="ECO:0007669"/>
    <property type="project" value="InterPro"/>
</dbReference>
<evidence type="ECO:0000256" key="6">
    <source>
        <dbReference type="ARBA" id="ARBA00022617"/>
    </source>
</evidence>
<evidence type="ECO:0000256" key="1">
    <source>
        <dbReference type="ARBA" id="ARBA00001971"/>
    </source>
</evidence>
<dbReference type="Pfam" id="PF01292">
    <property type="entry name" value="Ni_hydr_CYTB"/>
    <property type="match status" value="1"/>
</dbReference>
<dbReference type="EMBL" id="CP019698">
    <property type="protein sequence ID" value="AQS58063.1"/>
    <property type="molecule type" value="Genomic_DNA"/>
</dbReference>
<feature type="transmembrane region" description="Helical" evidence="13">
    <location>
        <begin position="150"/>
        <end position="171"/>
    </location>
</feature>
<evidence type="ECO:0000256" key="7">
    <source>
        <dbReference type="ARBA" id="ARBA00022692"/>
    </source>
</evidence>
<dbReference type="PANTHER" id="PTHR30074">
    <property type="entry name" value="FORMATE DEHYDROGENASE, NITRATE-INDUCIBLE, CYTOCHROME B556 FDN SUBUNIT"/>
    <property type="match status" value="1"/>
</dbReference>
<evidence type="ECO:0000256" key="4">
    <source>
        <dbReference type="ARBA" id="ARBA00022448"/>
    </source>
</evidence>
<keyword evidence="12 13" id="KW-0472">Membrane</keyword>
<dbReference type="GO" id="GO:0009061">
    <property type="term" value="P:anaerobic respiration"/>
    <property type="evidence" value="ECO:0007669"/>
    <property type="project" value="TreeGrafter"/>
</dbReference>
<feature type="transmembrane region" description="Helical" evidence="13">
    <location>
        <begin position="53"/>
        <end position="79"/>
    </location>
</feature>
<evidence type="ECO:0000256" key="13">
    <source>
        <dbReference type="SAM" id="Phobius"/>
    </source>
</evidence>
<keyword evidence="9" id="KW-0249">Electron transport</keyword>
<dbReference type="GO" id="GO:0015944">
    <property type="term" value="P:formate oxidation"/>
    <property type="evidence" value="ECO:0007669"/>
    <property type="project" value="TreeGrafter"/>
</dbReference>
<dbReference type="GO" id="GO:0005886">
    <property type="term" value="C:plasma membrane"/>
    <property type="evidence" value="ECO:0007669"/>
    <property type="project" value="UniProtKB-SubCell"/>
</dbReference>
<sequence length="235" mass="26078">MIGLNNFYISNTGLLILIATVGVLIIAVAHYLIIGPHGKRLGELEPEIQRLNYLEILAHFIRMVSFVLLAITGVAFALYKNMGFSYQFLLHIHLFFGVLFALASLVSIVVWIKDNTFKSYDWEWFKVMGGYLSKNETHAPAGRFNAGQKLFYWCSTILSILIIYTGYILAYPAQSAISKVLSAALIHGISAVILIAMVIGHAYLGSLANPGTFGVIIHGRVAKEWVKVHHPKLSD</sequence>
<keyword evidence="7 13" id="KW-0812">Transmembrane</keyword>
<reference evidence="15 16" key="1">
    <citation type="journal article" date="2016" name="Int. J. Syst. Evol. Microbiol.">
        <title>Desulfotomaculum ferrireducens sp. nov., a moderately thermophilic sulfate-reducing and dissimilatory Fe(III)-reducing bacterium isolated from compost.</title>
        <authorList>
            <person name="Yang G."/>
            <person name="Guo J."/>
            <person name="Zhuang L."/>
            <person name="Yuan Y."/>
            <person name="Zhou S."/>
        </authorList>
    </citation>
    <scope>NUCLEOTIDE SEQUENCE [LARGE SCALE GENOMIC DNA]</scope>
    <source>
        <strain evidence="15 16">GSS09</strain>
    </source>
</reference>
<evidence type="ECO:0000256" key="11">
    <source>
        <dbReference type="ARBA" id="ARBA00023004"/>
    </source>
</evidence>
<name>A0A1S6ITG1_9FIRM</name>
<evidence type="ECO:0000313" key="15">
    <source>
        <dbReference type="EMBL" id="AQS58063.1"/>
    </source>
</evidence>
<keyword evidence="11" id="KW-0408">Iron</keyword>
<evidence type="ECO:0000256" key="2">
    <source>
        <dbReference type="ARBA" id="ARBA00004651"/>
    </source>
</evidence>
<dbReference type="Proteomes" id="UP000189464">
    <property type="component" value="Chromosome"/>
</dbReference>
<dbReference type="InterPro" id="IPR016174">
    <property type="entry name" value="Di-haem_cyt_TM"/>
</dbReference>
<feature type="transmembrane region" description="Helical" evidence="13">
    <location>
        <begin position="183"/>
        <end position="204"/>
    </location>
</feature>
<comment type="cofactor">
    <cofactor evidence="1">
        <name>heme</name>
        <dbReference type="ChEBI" id="CHEBI:30413"/>
    </cofactor>
</comment>
<evidence type="ECO:0000313" key="16">
    <source>
        <dbReference type="Proteomes" id="UP000189464"/>
    </source>
</evidence>
<evidence type="ECO:0000259" key="14">
    <source>
        <dbReference type="Pfam" id="PF01292"/>
    </source>
</evidence>